<evidence type="ECO:0000313" key="3">
    <source>
        <dbReference type="Proteomes" id="UP000215199"/>
    </source>
</evidence>
<dbReference type="OrthoDB" id="3718433at2"/>
<dbReference type="PANTHER" id="PTHR43649">
    <property type="entry name" value="ARABINOSE-BINDING PROTEIN-RELATED"/>
    <property type="match status" value="1"/>
</dbReference>
<evidence type="ECO:0000256" key="1">
    <source>
        <dbReference type="SAM" id="SignalP"/>
    </source>
</evidence>
<reference evidence="3" key="1">
    <citation type="submission" date="2017-07" db="EMBL/GenBank/DDBJ databases">
        <title>Comparative genome mining reveals phylogenetic distribution patterns of secondary metabolites in Amycolatopsis.</title>
        <authorList>
            <person name="Adamek M."/>
            <person name="Alanjary M."/>
            <person name="Sales-Ortells H."/>
            <person name="Goodfellow M."/>
            <person name="Bull A.T."/>
            <person name="Kalinowski J."/>
            <person name="Ziemert N."/>
        </authorList>
    </citation>
    <scope>NUCLEOTIDE SEQUENCE [LARGE SCALE GENOMIC DNA]</scope>
    <source>
        <strain evidence="3">H5</strain>
    </source>
</reference>
<dbReference type="PANTHER" id="PTHR43649:SF11">
    <property type="entry name" value="ABC TRANSPORTER SUBSTRATE-BINDING PROTEIN YESO-RELATED"/>
    <property type="match status" value="1"/>
</dbReference>
<name>A0A229SM73_9PSEU</name>
<organism evidence="2 3">
    <name type="scientific">Amycolatopsis vastitatis</name>
    <dbReference type="NCBI Taxonomy" id="1905142"/>
    <lineage>
        <taxon>Bacteria</taxon>
        <taxon>Bacillati</taxon>
        <taxon>Actinomycetota</taxon>
        <taxon>Actinomycetes</taxon>
        <taxon>Pseudonocardiales</taxon>
        <taxon>Pseudonocardiaceae</taxon>
        <taxon>Amycolatopsis</taxon>
    </lineage>
</organism>
<protein>
    <submittedName>
        <fullName evidence="2">ABC transporter substrate-binding protein</fullName>
    </submittedName>
</protein>
<evidence type="ECO:0000313" key="2">
    <source>
        <dbReference type="EMBL" id="OXM59781.1"/>
    </source>
</evidence>
<keyword evidence="1" id="KW-0732">Signal</keyword>
<dbReference type="Pfam" id="PF13416">
    <property type="entry name" value="SBP_bac_8"/>
    <property type="match status" value="1"/>
</dbReference>
<gene>
    <name evidence="2" type="ORF">CF165_45790</name>
</gene>
<dbReference type="InterPro" id="IPR006059">
    <property type="entry name" value="SBP"/>
</dbReference>
<dbReference type="EMBL" id="NMUL01000070">
    <property type="protein sequence ID" value="OXM59781.1"/>
    <property type="molecule type" value="Genomic_DNA"/>
</dbReference>
<accession>A0A229SM73</accession>
<dbReference type="AlphaFoldDB" id="A0A229SM73"/>
<keyword evidence="3" id="KW-1185">Reference proteome</keyword>
<sequence length="434" mass="46592">MRSRLLRRTVWAVLLTMTASLPVACSSSSGGGDELSAGPVTLRFSWWGADDRHKRTQQVIDLFQKKHPNITVRGEFKDWNSYWDSLATTVAANDAPDVIQMDELYLASYAQRGALLDLNTEKTHLNTGDFDLKALATGALDGQQYGLPVGLGSYALVANTDLLAKYGVPLPDDNTWSWDDLKKVGEQVSKAGGGSVWGVQSPGFSDAGGLQIWARQAGGTLFDDKGKVAIPPEVLTRYFAYLLDLAHGGAAPPPSVTIEKAGGTLSQTAVATNATAFGFCWNTQLTTLSAASGQKLKLLKLPGEAQAHAEYYKPSMFWSVSARSQHPAEASLLLDFLANDPDAAKIMLTDRGVPANTKIRASIDGSLKPTDKAAADYLNQLKVSDPPRVTPNGASTVETILKRHTEDVLFGRATPDKAAQAFITELQADIDAAR</sequence>
<dbReference type="RefSeq" id="WP_093953896.1">
    <property type="nucleotide sequence ID" value="NZ_NMUL01000070.1"/>
</dbReference>
<feature type="chain" id="PRO_5039256159" evidence="1">
    <location>
        <begin position="25"/>
        <end position="434"/>
    </location>
</feature>
<proteinExistence type="predicted"/>
<dbReference type="Proteomes" id="UP000215199">
    <property type="component" value="Unassembled WGS sequence"/>
</dbReference>
<feature type="signal peptide" evidence="1">
    <location>
        <begin position="1"/>
        <end position="24"/>
    </location>
</feature>
<dbReference type="InterPro" id="IPR050490">
    <property type="entry name" value="Bact_solute-bd_prot1"/>
</dbReference>
<dbReference type="SUPFAM" id="SSF53850">
    <property type="entry name" value="Periplasmic binding protein-like II"/>
    <property type="match status" value="1"/>
</dbReference>
<comment type="caution">
    <text evidence="2">The sequence shown here is derived from an EMBL/GenBank/DDBJ whole genome shotgun (WGS) entry which is preliminary data.</text>
</comment>
<dbReference type="Gene3D" id="3.40.190.10">
    <property type="entry name" value="Periplasmic binding protein-like II"/>
    <property type="match status" value="2"/>
</dbReference>